<evidence type="ECO:0000313" key="1">
    <source>
        <dbReference type="EMBL" id="SVB28136.1"/>
    </source>
</evidence>
<gene>
    <name evidence="1" type="ORF">METZ01_LOCUS180990</name>
</gene>
<accession>A0A382CPS8</accession>
<feature type="non-terminal residue" evidence="1">
    <location>
        <position position="1"/>
    </location>
</feature>
<dbReference type="AlphaFoldDB" id="A0A382CPS8"/>
<reference evidence="1" key="1">
    <citation type="submission" date="2018-05" db="EMBL/GenBank/DDBJ databases">
        <authorList>
            <person name="Lanie J.A."/>
            <person name="Ng W.-L."/>
            <person name="Kazmierczak K.M."/>
            <person name="Andrzejewski T.M."/>
            <person name="Davidsen T.M."/>
            <person name="Wayne K.J."/>
            <person name="Tettelin H."/>
            <person name="Glass J.I."/>
            <person name="Rusch D."/>
            <person name="Podicherti R."/>
            <person name="Tsui H.-C.T."/>
            <person name="Winkler M.E."/>
        </authorList>
    </citation>
    <scope>NUCLEOTIDE SEQUENCE</scope>
</reference>
<sequence length="101" mass="10602">VTDPTPASADQRPAPDPVKLASQFAEWTRGETLVGRMLANLKTGRLPEVLAAAVDGPRAEAVAALTAHWEGWEQGTTVPLEVAEGLRDAGLEAFLADPTEG</sequence>
<dbReference type="EMBL" id="UINC01035552">
    <property type="protein sequence ID" value="SVB28136.1"/>
    <property type="molecule type" value="Genomic_DNA"/>
</dbReference>
<organism evidence="1">
    <name type="scientific">marine metagenome</name>
    <dbReference type="NCBI Taxonomy" id="408172"/>
    <lineage>
        <taxon>unclassified sequences</taxon>
        <taxon>metagenomes</taxon>
        <taxon>ecological metagenomes</taxon>
    </lineage>
</organism>
<name>A0A382CPS8_9ZZZZ</name>
<proteinExistence type="predicted"/>
<protein>
    <submittedName>
        <fullName evidence="1">Uncharacterized protein</fullName>
    </submittedName>
</protein>